<keyword evidence="1" id="KW-0472">Membrane</keyword>
<dbReference type="AlphaFoldDB" id="A0A8D9EHV7"/>
<name>A0A8D9EHV7_9HEMI</name>
<evidence type="ECO:0000256" key="1">
    <source>
        <dbReference type="SAM" id="Phobius"/>
    </source>
</evidence>
<protein>
    <submittedName>
        <fullName evidence="2">Uncharacterized protein</fullName>
    </submittedName>
</protein>
<organism evidence="2">
    <name type="scientific">Cacopsylla melanoneura</name>
    <dbReference type="NCBI Taxonomy" id="428564"/>
    <lineage>
        <taxon>Eukaryota</taxon>
        <taxon>Metazoa</taxon>
        <taxon>Ecdysozoa</taxon>
        <taxon>Arthropoda</taxon>
        <taxon>Hexapoda</taxon>
        <taxon>Insecta</taxon>
        <taxon>Pterygota</taxon>
        <taxon>Neoptera</taxon>
        <taxon>Paraneoptera</taxon>
        <taxon>Hemiptera</taxon>
        <taxon>Sternorrhyncha</taxon>
        <taxon>Psylloidea</taxon>
        <taxon>Psyllidae</taxon>
        <taxon>Psyllinae</taxon>
        <taxon>Cacopsylla</taxon>
    </lineage>
</organism>
<accession>A0A8D9EHV7</accession>
<sequence length="154" mass="17851">MYDEFQGHCKTISSDGFHTCSVSMASKKRTWVQITTAAVILLGNELVFRRTELELCILHGVHFEHNVKIRINIIIIGTLNFRKLFVPILQTISLKKRKGIRFSFKRIPSHLESLSLGGILSCMITSSFVLTYLRQTLFTILFLCWTHFIFKERD</sequence>
<keyword evidence="1" id="KW-0812">Transmembrane</keyword>
<feature type="transmembrane region" description="Helical" evidence="1">
    <location>
        <begin position="132"/>
        <end position="150"/>
    </location>
</feature>
<reference evidence="2" key="1">
    <citation type="submission" date="2021-05" db="EMBL/GenBank/DDBJ databases">
        <authorList>
            <person name="Alioto T."/>
            <person name="Alioto T."/>
            <person name="Gomez Garrido J."/>
        </authorList>
    </citation>
    <scope>NUCLEOTIDE SEQUENCE</scope>
</reference>
<keyword evidence="1" id="KW-1133">Transmembrane helix</keyword>
<evidence type="ECO:0000313" key="2">
    <source>
        <dbReference type="EMBL" id="CAG6752355.1"/>
    </source>
</evidence>
<dbReference type="EMBL" id="HBUF01533071">
    <property type="protein sequence ID" value="CAG6752355.1"/>
    <property type="molecule type" value="Transcribed_RNA"/>
</dbReference>
<proteinExistence type="predicted"/>